<feature type="domain" description="Secretion system C-terminal sorting" evidence="2">
    <location>
        <begin position="65"/>
        <end position="131"/>
    </location>
</feature>
<dbReference type="AlphaFoldDB" id="A0A4Q7VMA0"/>
<evidence type="ECO:0000256" key="1">
    <source>
        <dbReference type="SAM" id="SignalP"/>
    </source>
</evidence>
<dbReference type="EMBL" id="SHKN01000001">
    <property type="protein sequence ID" value="RZT97433.1"/>
    <property type="molecule type" value="Genomic_DNA"/>
</dbReference>
<accession>A0A4Q7VMA0</accession>
<feature type="chain" id="PRO_5020601555" evidence="1">
    <location>
        <begin position="28"/>
        <end position="133"/>
    </location>
</feature>
<keyword evidence="1" id="KW-0732">Signal</keyword>
<organism evidence="3 4">
    <name type="scientific">Ancylomarina subtilis</name>
    <dbReference type="NCBI Taxonomy" id="1639035"/>
    <lineage>
        <taxon>Bacteria</taxon>
        <taxon>Pseudomonadati</taxon>
        <taxon>Bacteroidota</taxon>
        <taxon>Bacteroidia</taxon>
        <taxon>Marinilabiliales</taxon>
        <taxon>Marinifilaceae</taxon>
        <taxon>Ancylomarina</taxon>
    </lineage>
</organism>
<dbReference type="Pfam" id="PF18962">
    <property type="entry name" value="Por_Secre_tail"/>
    <property type="match status" value="1"/>
</dbReference>
<name>A0A4Q7VMA0_9BACT</name>
<comment type="caution">
    <text evidence="3">The sequence shown here is derived from an EMBL/GenBank/DDBJ whole genome shotgun (WGS) entry which is preliminary data.</text>
</comment>
<dbReference type="NCBIfam" id="TIGR04183">
    <property type="entry name" value="Por_Secre_tail"/>
    <property type="match status" value="1"/>
</dbReference>
<keyword evidence="4" id="KW-1185">Reference proteome</keyword>
<sequence length="133" mass="15230">MLRLLLVKKHLFLLLVLLLTSTFYAKADVSVCTSFYDVKSEKGFDSINISTDYLDDFVKKEPGFYPNPVHDIVNLTAQEEVLRVRVISLTGKTLIDIKTKEKTINLSKLSKGMYLINFDMKDGKRIAKKLIKK</sequence>
<proteinExistence type="predicted"/>
<evidence type="ECO:0000313" key="4">
    <source>
        <dbReference type="Proteomes" id="UP000293562"/>
    </source>
</evidence>
<feature type="signal peptide" evidence="1">
    <location>
        <begin position="1"/>
        <end position="27"/>
    </location>
</feature>
<dbReference type="OrthoDB" id="8737820at2"/>
<reference evidence="3 4" key="1">
    <citation type="submission" date="2019-02" db="EMBL/GenBank/DDBJ databases">
        <title>Genomic Encyclopedia of Type Strains, Phase IV (KMG-IV): sequencing the most valuable type-strain genomes for metagenomic binning, comparative biology and taxonomic classification.</title>
        <authorList>
            <person name="Goeker M."/>
        </authorList>
    </citation>
    <scope>NUCLEOTIDE SEQUENCE [LARGE SCALE GENOMIC DNA]</scope>
    <source>
        <strain evidence="3 4">DSM 28825</strain>
    </source>
</reference>
<gene>
    <name evidence="3" type="ORF">EV201_2103</name>
</gene>
<dbReference type="Proteomes" id="UP000293562">
    <property type="component" value="Unassembled WGS sequence"/>
</dbReference>
<dbReference type="RefSeq" id="WP_130307460.1">
    <property type="nucleotide sequence ID" value="NZ_SHKN01000001.1"/>
</dbReference>
<evidence type="ECO:0000313" key="3">
    <source>
        <dbReference type="EMBL" id="RZT97433.1"/>
    </source>
</evidence>
<protein>
    <submittedName>
        <fullName evidence="3">Putative secreted protein (Por secretion system target)</fullName>
    </submittedName>
</protein>
<dbReference type="InterPro" id="IPR026444">
    <property type="entry name" value="Secre_tail"/>
</dbReference>
<evidence type="ECO:0000259" key="2">
    <source>
        <dbReference type="Pfam" id="PF18962"/>
    </source>
</evidence>